<dbReference type="InterPro" id="IPR005467">
    <property type="entry name" value="His_kinase_dom"/>
</dbReference>
<accession>A0A2T0AKJ5</accession>
<evidence type="ECO:0000256" key="4">
    <source>
        <dbReference type="ARBA" id="ARBA00022475"/>
    </source>
</evidence>
<dbReference type="AlphaFoldDB" id="A0A2T0AKJ5"/>
<comment type="catalytic activity">
    <reaction evidence="1">
        <text>ATP + protein L-histidine = ADP + protein N-phospho-L-histidine.</text>
        <dbReference type="EC" id="2.7.13.3"/>
    </reaction>
</comment>
<dbReference type="SMART" id="SM00387">
    <property type="entry name" value="HATPase_c"/>
    <property type="match status" value="1"/>
</dbReference>
<evidence type="ECO:0000256" key="7">
    <source>
        <dbReference type="ARBA" id="ARBA00022777"/>
    </source>
</evidence>
<dbReference type="EMBL" id="PVXN01000068">
    <property type="protein sequence ID" value="PRR69110.1"/>
    <property type="molecule type" value="Genomic_DNA"/>
</dbReference>
<gene>
    <name evidence="13" type="primary">graS_2</name>
    <name evidence="13" type="ORF">CPAL_26280</name>
</gene>
<dbReference type="PANTHER" id="PTHR45453:SF2">
    <property type="entry name" value="HISTIDINE KINASE"/>
    <property type="match status" value="1"/>
</dbReference>
<evidence type="ECO:0000256" key="3">
    <source>
        <dbReference type="ARBA" id="ARBA00012438"/>
    </source>
</evidence>
<dbReference type="GO" id="GO:0005886">
    <property type="term" value="C:plasma membrane"/>
    <property type="evidence" value="ECO:0007669"/>
    <property type="project" value="UniProtKB-SubCell"/>
</dbReference>
<organism evidence="13 14">
    <name type="scientific">Clostridium thermopalmarium DSM 5974</name>
    <dbReference type="NCBI Taxonomy" id="1121340"/>
    <lineage>
        <taxon>Bacteria</taxon>
        <taxon>Bacillati</taxon>
        <taxon>Bacillota</taxon>
        <taxon>Clostridia</taxon>
        <taxon>Eubacteriales</taxon>
        <taxon>Clostridiaceae</taxon>
        <taxon>Clostridium</taxon>
    </lineage>
</organism>
<dbReference type="GO" id="GO:0004721">
    <property type="term" value="F:phosphoprotein phosphatase activity"/>
    <property type="evidence" value="ECO:0007669"/>
    <property type="project" value="TreeGrafter"/>
</dbReference>
<dbReference type="PROSITE" id="PS50109">
    <property type="entry name" value="HIS_KIN"/>
    <property type="match status" value="1"/>
</dbReference>
<evidence type="ECO:0000256" key="9">
    <source>
        <dbReference type="ARBA" id="ARBA00023012"/>
    </source>
</evidence>
<dbReference type="GO" id="GO:0000155">
    <property type="term" value="F:phosphorelay sensor kinase activity"/>
    <property type="evidence" value="ECO:0007669"/>
    <property type="project" value="TreeGrafter"/>
</dbReference>
<dbReference type="Pfam" id="PF02518">
    <property type="entry name" value="HATPase_c"/>
    <property type="match status" value="1"/>
</dbReference>
<keyword evidence="14" id="KW-1185">Reference proteome</keyword>
<evidence type="ECO:0000256" key="10">
    <source>
        <dbReference type="ARBA" id="ARBA00023136"/>
    </source>
</evidence>
<dbReference type="GO" id="GO:0016036">
    <property type="term" value="P:cellular response to phosphate starvation"/>
    <property type="evidence" value="ECO:0007669"/>
    <property type="project" value="TreeGrafter"/>
</dbReference>
<dbReference type="PANTHER" id="PTHR45453">
    <property type="entry name" value="PHOSPHATE REGULON SENSOR PROTEIN PHOR"/>
    <property type="match status" value="1"/>
</dbReference>
<feature type="transmembrane region" description="Helical" evidence="11">
    <location>
        <begin position="12"/>
        <end position="30"/>
    </location>
</feature>
<keyword evidence="6 11" id="KW-0812">Transmembrane</keyword>
<keyword evidence="8 11" id="KW-1133">Transmembrane helix</keyword>
<dbReference type="InterPro" id="IPR036890">
    <property type="entry name" value="HATPase_C_sf"/>
</dbReference>
<evidence type="ECO:0000256" key="11">
    <source>
        <dbReference type="SAM" id="Phobius"/>
    </source>
</evidence>
<feature type="transmembrane region" description="Helical" evidence="11">
    <location>
        <begin position="42"/>
        <end position="62"/>
    </location>
</feature>
<dbReference type="InterPro" id="IPR050351">
    <property type="entry name" value="BphY/WalK/GraS-like"/>
</dbReference>
<keyword evidence="4" id="KW-1003">Cell membrane</keyword>
<dbReference type="Gene3D" id="3.30.565.10">
    <property type="entry name" value="Histidine kinase-like ATPase, C-terminal domain"/>
    <property type="match status" value="1"/>
</dbReference>
<name>A0A2T0AKJ5_9CLOT</name>
<evidence type="ECO:0000256" key="2">
    <source>
        <dbReference type="ARBA" id="ARBA00004651"/>
    </source>
</evidence>
<evidence type="ECO:0000256" key="5">
    <source>
        <dbReference type="ARBA" id="ARBA00022679"/>
    </source>
</evidence>
<keyword evidence="5 13" id="KW-0808">Transferase</keyword>
<evidence type="ECO:0000256" key="1">
    <source>
        <dbReference type="ARBA" id="ARBA00000085"/>
    </source>
</evidence>
<keyword evidence="9" id="KW-0902">Two-component regulatory system</keyword>
<evidence type="ECO:0000256" key="6">
    <source>
        <dbReference type="ARBA" id="ARBA00022692"/>
    </source>
</evidence>
<evidence type="ECO:0000256" key="8">
    <source>
        <dbReference type="ARBA" id="ARBA00022989"/>
    </source>
</evidence>
<keyword evidence="7 13" id="KW-0418">Kinase</keyword>
<comment type="subcellular location">
    <subcellularLocation>
        <location evidence="2">Cell membrane</location>
        <topology evidence="2">Multi-pass membrane protein</topology>
    </subcellularLocation>
</comment>
<sequence>MRFLQYLEDKRHFLIFYIVLMVFITLMMFVSSDGYNPVNNILYTNFGCGLLATIYIVAGYFYRNNFYKQLDELTNNNNQNLYNLIFPKPQNHEQKFYMMVYEKLHKGYMEELDRLHNERKDYQDFIISWIHEVKLPITASRMLMKNSTVKTLDYIVDKLEDELNKVDNYVEQALYYSRIGSFSNDYFITEVSLNQIVKESVKKYSKLFIQKRIRLTMLDEEQFVYSDSKWLGFVIDQIVANSLKYTDDGGAISFTFESNSREKQLLIKDTGIGIKPEDINRVFEKGFTGSLQRNHSKSTGIGLYLAKQIALKLGHNLSIQSEEDKYTQVTIHFPKISSYYYL</sequence>
<dbReference type="OrthoDB" id="9780487at2"/>
<evidence type="ECO:0000259" key="12">
    <source>
        <dbReference type="PROSITE" id="PS50109"/>
    </source>
</evidence>
<dbReference type="SUPFAM" id="SSF55874">
    <property type="entry name" value="ATPase domain of HSP90 chaperone/DNA topoisomerase II/histidine kinase"/>
    <property type="match status" value="1"/>
</dbReference>
<dbReference type="InterPro" id="IPR003594">
    <property type="entry name" value="HATPase_dom"/>
</dbReference>
<comment type="caution">
    <text evidence="13">The sequence shown here is derived from an EMBL/GenBank/DDBJ whole genome shotgun (WGS) entry which is preliminary data.</text>
</comment>
<evidence type="ECO:0000313" key="14">
    <source>
        <dbReference type="Proteomes" id="UP000239614"/>
    </source>
</evidence>
<evidence type="ECO:0000313" key="13">
    <source>
        <dbReference type="EMBL" id="PRR69110.1"/>
    </source>
</evidence>
<feature type="domain" description="Histidine kinase" evidence="12">
    <location>
        <begin position="128"/>
        <end position="337"/>
    </location>
</feature>
<reference evidence="13 14" key="1">
    <citation type="submission" date="2018-03" db="EMBL/GenBank/DDBJ databases">
        <title>Genome sequence of Clostridium thermopalmarium DSM 5974.</title>
        <authorList>
            <person name="Poehlein A."/>
            <person name="Daniel R."/>
        </authorList>
    </citation>
    <scope>NUCLEOTIDE SEQUENCE [LARGE SCALE GENOMIC DNA]</scope>
    <source>
        <strain evidence="13 14">DSM 5974</strain>
    </source>
</reference>
<keyword evidence="10 11" id="KW-0472">Membrane</keyword>
<dbReference type="Proteomes" id="UP000239614">
    <property type="component" value="Unassembled WGS sequence"/>
</dbReference>
<proteinExistence type="predicted"/>
<protein>
    <recommendedName>
        <fullName evidence="3">histidine kinase</fullName>
        <ecNumber evidence="3">2.7.13.3</ecNumber>
    </recommendedName>
</protein>
<dbReference type="EC" id="2.7.13.3" evidence="3"/>